<dbReference type="RefSeq" id="WP_186841838.1">
    <property type="nucleotide sequence ID" value="NZ_WJBC01000006.1"/>
</dbReference>
<evidence type="ECO:0000313" key="2">
    <source>
        <dbReference type="Proteomes" id="UP000603234"/>
    </source>
</evidence>
<proteinExistence type="predicted"/>
<organism evidence="1 2">
    <name type="scientific">Acetobacterium fimetarium</name>
    <dbReference type="NCBI Taxonomy" id="52691"/>
    <lineage>
        <taxon>Bacteria</taxon>
        <taxon>Bacillati</taxon>
        <taxon>Bacillota</taxon>
        <taxon>Clostridia</taxon>
        <taxon>Eubacteriales</taxon>
        <taxon>Eubacteriaceae</taxon>
        <taxon>Acetobacterium</taxon>
    </lineage>
</organism>
<protein>
    <submittedName>
        <fullName evidence="1">Nitrous oxide-stimulated promoter family protein</fullName>
    </submittedName>
</protein>
<dbReference type="Proteomes" id="UP000603234">
    <property type="component" value="Unassembled WGS sequence"/>
</dbReference>
<comment type="caution">
    <text evidence="1">The sequence shown here is derived from an EMBL/GenBank/DDBJ whole genome shotgun (WGS) entry which is preliminary data.</text>
</comment>
<name>A0ABR6WTL1_9FIRM</name>
<sequence>MQKIESEKQTLTRMIKIYCRKKHRSKVLCDDCQALLDYSLNRLDHCRYGESKGFCNHCTTHCYSKVKREEIQKIMRFCGPRMICYDPIMAIKHLFRLKSN</sequence>
<reference evidence="1 2" key="1">
    <citation type="journal article" date="2020" name="mSystems">
        <title>Defining Genomic and Predicted Metabolic Features of the Acetobacterium Genus.</title>
        <authorList>
            <person name="Ross D.E."/>
            <person name="Marshall C.W."/>
            <person name="Gulliver D."/>
            <person name="May H.D."/>
            <person name="Norman R.S."/>
        </authorList>
    </citation>
    <scope>NUCLEOTIDE SEQUENCE [LARGE SCALE GENOMIC DNA]</scope>
    <source>
        <strain evidence="1 2">DSM 8238</strain>
    </source>
</reference>
<evidence type="ECO:0000313" key="1">
    <source>
        <dbReference type="EMBL" id="MBC3803949.1"/>
    </source>
</evidence>
<accession>A0ABR6WTL1</accession>
<dbReference type="EMBL" id="WJBC01000006">
    <property type="protein sequence ID" value="MBC3803949.1"/>
    <property type="molecule type" value="Genomic_DNA"/>
</dbReference>
<dbReference type="NCBIfam" id="NF007714">
    <property type="entry name" value="PRK10410.1-2"/>
    <property type="match status" value="1"/>
</dbReference>
<keyword evidence="2" id="KW-1185">Reference proteome</keyword>
<gene>
    <name evidence="1" type="ORF">GH808_05800</name>
</gene>
<dbReference type="InterPro" id="IPR020483">
    <property type="entry name" value="Uncharacterised_YgbA"/>
</dbReference>
<dbReference type="Pfam" id="PF11756">
    <property type="entry name" value="YgbA_NO"/>
    <property type="match status" value="1"/>
</dbReference>